<evidence type="ECO:0000256" key="1">
    <source>
        <dbReference type="SAM" id="MobiDB-lite"/>
    </source>
</evidence>
<dbReference type="Proteomes" id="UP000661607">
    <property type="component" value="Unassembled WGS sequence"/>
</dbReference>
<feature type="compositionally biased region" description="Low complexity" evidence="1">
    <location>
        <begin position="350"/>
        <end position="368"/>
    </location>
</feature>
<keyword evidence="3" id="KW-0732">Signal</keyword>
<protein>
    <recommendedName>
        <fullName evidence="6">LPXTG cell wall anchor domain-containing protein</fullName>
    </recommendedName>
</protein>
<keyword evidence="2" id="KW-0812">Transmembrane</keyword>
<feature type="compositionally biased region" description="Pro residues" evidence="1">
    <location>
        <begin position="338"/>
        <end position="349"/>
    </location>
</feature>
<keyword evidence="5" id="KW-1185">Reference proteome</keyword>
<gene>
    <name evidence="4" type="ORF">H4W81_008105</name>
</gene>
<feature type="signal peptide" evidence="3">
    <location>
        <begin position="1"/>
        <end position="18"/>
    </location>
</feature>
<comment type="caution">
    <text evidence="4">The sequence shown here is derived from an EMBL/GenBank/DDBJ whole genome shotgun (WGS) entry which is preliminary data.</text>
</comment>
<feature type="transmembrane region" description="Helical" evidence="2">
    <location>
        <begin position="432"/>
        <end position="452"/>
    </location>
</feature>
<keyword evidence="2" id="KW-0472">Membrane</keyword>
<sequence>MGLAAAACVLLPTAPASAAPADLVIDYECRGTGPASIAKYAPVRLRTRLTFATDLVVGGALDLKWSLAYKDASRFTSPGYYVGGAQMNVMGNVQISGSWQNILQPTGATTITQGLQLDKELPLPAGISDPGLLNKPGVIRIEPKDIVVDFAPPSGEANVNDGNDTDNPHGHVIDYSLGDWTPIINRPGSEKHIHNDYHETTKQYAWAELKFIGTGVQYIGPRDHEGGPVSIEIDGEARGTADPSRDAVGDPVNEVHNGGHTLWEVRDLPYGEHKIKIANASTKKAWLDAFRVITDTSKIPPNNQNFHRATCTIVSAPVSVEVTVKDKPGSSPSGTPSTPNPTPTTPTPSPSTSTSQPGHNNGGNNNNHHNNDQTVADKLVMVHGNVATTTPTATPKPSAGPTATNYVAAQVKKTPFGGVPSGEAPEASRQPYVLLAGGSVLLLGSAVGGVVMRRRRATHAGNRR</sequence>
<evidence type="ECO:0000256" key="2">
    <source>
        <dbReference type="SAM" id="Phobius"/>
    </source>
</evidence>
<evidence type="ECO:0000256" key="3">
    <source>
        <dbReference type="SAM" id="SignalP"/>
    </source>
</evidence>
<dbReference type="EMBL" id="JADBEF010000001">
    <property type="protein sequence ID" value="MBE1565326.1"/>
    <property type="molecule type" value="Genomic_DNA"/>
</dbReference>
<evidence type="ECO:0000313" key="5">
    <source>
        <dbReference type="Proteomes" id="UP000661607"/>
    </source>
</evidence>
<evidence type="ECO:0008006" key="6">
    <source>
        <dbReference type="Google" id="ProtNLM"/>
    </source>
</evidence>
<proteinExistence type="predicted"/>
<feature type="chain" id="PRO_5047288685" description="LPXTG cell wall anchor domain-containing protein" evidence="3">
    <location>
        <begin position="19"/>
        <end position="464"/>
    </location>
</feature>
<dbReference type="Gene3D" id="2.60.120.260">
    <property type="entry name" value="Galactose-binding domain-like"/>
    <property type="match status" value="1"/>
</dbReference>
<keyword evidence="2" id="KW-1133">Transmembrane helix</keyword>
<accession>A0ABR9KTI0</accession>
<evidence type="ECO:0000313" key="4">
    <source>
        <dbReference type="EMBL" id="MBE1565326.1"/>
    </source>
</evidence>
<feature type="region of interest" description="Disordered" evidence="1">
    <location>
        <begin position="324"/>
        <end position="372"/>
    </location>
</feature>
<name>A0ABR9KTI0_9ACTN</name>
<organism evidence="4 5">
    <name type="scientific">Nonomuraea africana</name>
    <dbReference type="NCBI Taxonomy" id="46171"/>
    <lineage>
        <taxon>Bacteria</taxon>
        <taxon>Bacillati</taxon>
        <taxon>Actinomycetota</taxon>
        <taxon>Actinomycetes</taxon>
        <taxon>Streptosporangiales</taxon>
        <taxon>Streptosporangiaceae</taxon>
        <taxon>Nonomuraea</taxon>
    </lineage>
</organism>
<dbReference type="RefSeq" id="WP_192779560.1">
    <property type="nucleotide sequence ID" value="NZ_BAAASY010000005.1"/>
</dbReference>
<reference evidence="4 5" key="1">
    <citation type="submission" date="2020-10" db="EMBL/GenBank/DDBJ databases">
        <title>Sequencing the genomes of 1000 actinobacteria strains.</title>
        <authorList>
            <person name="Klenk H.-P."/>
        </authorList>
    </citation>
    <scope>NUCLEOTIDE SEQUENCE [LARGE SCALE GENOMIC DNA]</scope>
    <source>
        <strain evidence="4 5">DSM 43748</strain>
    </source>
</reference>